<feature type="domain" description="SWIM-type" evidence="8">
    <location>
        <begin position="685"/>
        <end position="721"/>
    </location>
</feature>
<feature type="region of interest" description="Disordered" evidence="7">
    <location>
        <begin position="1"/>
        <end position="26"/>
    </location>
</feature>
<evidence type="ECO:0000256" key="4">
    <source>
        <dbReference type="ARBA" id="ARBA00022833"/>
    </source>
</evidence>
<feature type="region of interest" description="Disordered" evidence="7">
    <location>
        <begin position="174"/>
        <end position="194"/>
    </location>
</feature>
<keyword evidence="6" id="KW-0539">Nucleus</keyword>
<keyword evidence="3 5" id="KW-0863">Zinc-finger</keyword>
<comment type="function">
    <text evidence="6">Putative transcription activator involved in regulating light control of development.</text>
</comment>
<protein>
    <recommendedName>
        <fullName evidence="6">Protein FAR1-RELATED SEQUENCE</fullName>
    </recommendedName>
</protein>
<dbReference type="Pfam" id="PF03101">
    <property type="entry name" value="FAR1"/>
    <property type="match status" value="1"/>
</dbReference>
<evidence type="ECO:0000256" key="3">
    <source>
        <dbReference type="ARBA" id="ARBA00022771"/>
    </source>
</evidence>
<keyword evidence="10" id="KW-1185">Reference proteome</keyword>
<evidence type="ECO:0000313" key="10">
    <source>
        <dbReference type="Proteomes" id="UP001634007"/>
    </source>
</evidence>
<organism evidence="9 10">
    <name type="scientific">Eucalyptus globulus</name>
    <name type="common">Tasmanian blue gum</name>
    <dbReference type="NCBI Taxonomy" id="34317"/>
    <lineage>
        <taxon>Eukaryota</taxon>
        <taxon>Viridiplantae</taxon>
        <taxon>Streptophyta</taxon>
        <taxon>Embryophyta</taxon>
        <taxon>Tracheophyta</taxon>
        <taxon>Spermatophyta</taxon>
        <taxon>Magnoliopsida</taxon>
        <taxon>eudicotyledons</taxon>
        <taxon>Gunneridae</taxon>
        <taxon>Pentapetalae</taxon>
        <taxon>rosids</taxon>
        <taxon>malvids</taxon>
        <taxon>Myrtales</taxon>
        <taxon>Myrtaceae</taxon>
        <taxon>Myrtoideae</taxon>
        <taxon>Eucalypteae</taxon>
        <taxon>Eucalyptus</taxon>
    </lineage>
</organism>
<gene>
    <name evidence="9" type="ORF">ACJRO7_011305</name>
</gene>
<dbReference type="AlphaFoldDB" id="A0ABD3LET1"/>
<dbReference type="InterPro" id="IPR031052">
    <property type="entry name" value="FHY3/FAR1"/>
</dbReference>
<dbReference type="EMBL" id="JBJKBG010000002">
    <property type="protein sequence ID" value="KAL3750286.1"/>
    <property type="molecule type" value="Genomic_DNA"/>
</dbReference>
<dbReference type="GO" id="GO:0005634">
    <property type="term" value="C:nucleus"/>
    <property type="evidence" value="ECO:0007669"/>
    <property type="project" value="UniProtKB-SubCell"/>
</dbReference>
<reference evidence="9 10" key="1">
    <citation type="submission" date="2024-11" db="EMBL/GenBank/DDBJ databases">
        <title>Chromosome-level genome assembly of Eucalyptus globulus Labill. provides insights into its genome evolution.</title>
        <authorList>
            <person name="Li X."/>
        </authorList>
    </citation>
    <scope>NUCLEOTIDE SEQUENCE [LARGE SCALE GENOMIC DNA]</scope>
    <source>
        <strain evidence="9">CL2024</strain>
        <tissue evidence="9">Fresh tender leaves</tissue>
    </source>
</reference>
<dbReference type="GO" id="GO:0008270">
    <property type="term" value="F:zinc ion binding"/>
    <property type="evidence" value="ECO:0007669"/>
    <property type="project" value="UniProtKB-UniRule"/>
</dbReference>
<dbReference type="SMART" id="SM00575">
    <property type="entry name" value="ZnF_PMZ"/>
    <property type="match status" value="1"/>
</dbReference>
<evidence type="ECO:0000256" key="2">
    <source>
        <dbReference type="ARBA" id="ARBA00022723"/>
    </source>
</evidence>
<keyword evidence="2 6" id="KW-0479">Metal-binding</keyword>
<comment type="subcellular location">
    <subcellularLocation>
        <location evidence="6">Nucleus</location>
    </subcellularLocation>
</comment>
<dbReference type="PROSITE" id="PS50966">
    <property type="entry name" value="ZF_SWIM"/>
    <property type="match status" value="1"/>
</dbReference>
<feature type="compositionally biased region" description="Basic and acidic residues" evidence="7">
    <location>
        <begin position="8"/>
        <end position="19"/>
    </location>
</feature>
<dbReference type="InterPro" id="IPR006564">
    <property type="entry name" value="Znf_PMZ"/>
</dbReference>
<comment type="similarity">
    <text evidence="1 6">Belongs to the FHY3/FAR1 family.</text>
</comment>
<comment type="caution">
    <text evidence="9">The sequence shown here is derived from an EMBL/GenBank/DDBJ whole genome shotgun (WGS) entry which is preliminary data.</text>
</comment>
<dbReference type="InterPro" id="IPR007527">
    <property type="entry name" value="Znf_SWIM"/>
</dbReference>
<evidence type="ECO:0000259" key="8">
    <source>
        <dbReference type="PROSITE" id="PS50966"/>
    </source>
</evidence>
<dbReference type="PANTHER" id="PTHR31669:SF282">
    <property type="entry name" value="PROTEIN FAR1-RELATED SEQUENCE"/>
    <property type="match status" value="1"/>
</dbReference>
<dbReference type="PANTHER" id="PTHR31669">
    <property type="entry name" value="PROTEIN FAR1-RELATED SEQUENCE 10-RELATED"/>
    <property type="match status" value="1"/>
</dbReference>
<evidence type="ECO:0000313" key="9">
    <source>
        <dbReference type="EMBL" id="KAL3750286.1"/>
    </source>
</evidence>
<dbReference type="Proteomes" id="UP001634007">
    <property type="component" value="Unassembled WGS sequence"/>
</dbReference>
<sequence>MDPLDPSDFYHGDDSREGANTKLPEPDYSAAEFAADVAAAVQSPLSFGLGDGDFLLKTIDFEMEALEKLDREFQSRSDIDIYFSNSDQRQGFEPMADDCNQAGDDLEEATATHEYGSNNLTDSMASDVHRRNHRASDAEGVASSQQVSAHSFNHGLVNLKSSQGASYATLPEVIGDEDDTQSTSGANIDGEELESHSGVPRLGMVFFSEEAVYDFYNNYAKQTGFNVRRGKAEYLGSNKAIIKAKYFLCSCQGRKSKEQIDKPTRYKRRDTRTGCDAKIKCTVHDGTWKISKVVLAHNHDLKGCFTSAQGRVEDSWATSALSTRKIADEVRMAREHDHSDVSQGARKNRPLAELEATQDLIDHFKNMQIQDPSFFYTAQVEVAHGMANFFWRDSRSKVDYEHFGDVLVLDTRTRINKYDMICAAFWGLNHHRQRIIFGCAFLVDQTVCSFNWLLRTFLTAMSWKKPQTIITEVSEEIADALRVVMPDTSHCLPYWSILNSFDQYLSPLSDRPGISNLFSECVFHVHSQEEFELKWNCFVGKYKLHENAWLASLYGMRKKWSNAFMKDVFSAGLLSIQNDEDACAIFGSLSCEAMKLSQIARQCGKLADHIRREEFLADKHCEKNTTNLISRNAMEKEAECLYTRPIFRMFQEEFINALSLAIDRSGGTTPLPEFKLTEEGSTKINTVKFDPSNSTLACSCGKFESVGILCFHVLKVLNFKNIFKIPSHYLLKRWTKSAKDSLPVDTCSAGIARDNGLANSFIGEFMRKALHVAHICATKKRERIALKSINLALEHIAKAPRTEEIVVARDDSDSKEGMGQTICNDALETQLDQGNVVKSGMGFPRVRRKVEGDRPAKKQRTGSLLLTNLFVNFTAQCVHFHIRMRYLSRISLFLQ</sequence>
<dbReference type="InterPro" id="IPR004330">
    <property type="entry name" value="FAR1_DNA_bnd_dom"/>
</dbReference>
<dbReference type="Pfam" id="PF04434">
    <property type="entry name" value="SWIM"/>
    <property type="match status" value="1"/>
</dbReference>
<evidence type="ECO:0000256" key="7">
    <source>
        <dbReference type="SAM" id="MobiDB-lite"/>
    </source>
</evidence>
<evidence type="ECO:0000256" key="1">
    <source>
        <dbReference type="ARBA" id="ARBA00005889"/>
    </source>
</evidence>
<keyword evidence="4 6" id="KW-0862">Zinc</keyword>
<evidence type="ECO:0000256" key="5">
    <source>
        <dbReference type="PROSITE-ProRule" id="PRU00325"/>
    </source>
</evidence>
<name>A0ABD3LET1_EUCGL</name>
<dbReference type="InterPro" id="IPR018289">
    <property type="entry name" value="MULE_transposase_dom"/>
</dbReference>
<evidence type="ECO:0000256" key="6">
    <source>
        <dbReference type="RuleBase" id="RU367018"/>
    </source>
</evidence>
<dbReference type="Pfam" id="PF10551">
    <property type="entry name" value="MULE"/>
    <property type="match status" value="1"/>
</dbReference>
<proteinExistence type="inferred from homology"/>
<accession>A0ABD3LET1</accession>
<dbReference type="GO" id="GO:0006355">
    <property type="term" value="P:regulation of DNA-templated transcription"/>
    <property type="evidence" value="ECO:0007669"/>
    <property type="project" value="UniProtKB-UniRule"/>
</dbReference>